<evidence type="ECO:0000313" key="4">
    <source>
        <dbReference type="RefSeq" id="XP_033462152.1"/>
    </source>
</evidence>
<dbReference type="SUPFAM" id="SSF53067">
    <property type="entry name" value="Actin-like ATPase domain"/>
    <property type="match status" value="2"/>
</dbReference>
<dbReference type="OrthoDB" id="5132116at2759"/>
<dbReference type="InterPro" id="IPR004000">
    <property type="entry name" value="Actin"/>
</dbReference>
<comment type="similarity">
    <text evidence="1">Belongs to the actin family.</text>
</comment>
<evidence type="ECO:0000256" key="2">
    <source>
        <dbReference type="SAM" id="MobiDB-lite"/>
    </source>
</evidence>
<dbReference type="RefSeq" id="XP_033462152.1">
    <property type="nucleotide sequence ID" value="XM_033604205.1"/>
</dbReference>
<dbReference type="SMART" id="SM00268">
    <property type="entry name" value="ACTIN"/>
    <property type="match status" value="1"/>
</dbReference>
<reference evidence="4" key="3">
    <citation type="submission" date="2025-08" db="UniProtKB">
        <authorList>
            <consortium name="RefSeq"/>
        </authorList>
    </citation>
    <scope>IDENTIFICATION</scope>
    <source>
        <strain evidence="4">CBS 342.82</strain>
    </source>
</reference>
<dbReference type="CDD" id="cd13395">
    <property type="entry name" value="ASKHA_NBD_Arp4_ACTL6-like"/>
    <property type="match status" value="1"/>
</dbReference>
<dbReference type="InterPro" id="IPR043129">
    <property type="entry name" value="ATPase_NBD"/>
</dbReference>
<dbReference type="Proteomes" id="UP000504637">
    <property type="component" value="Unplaced"/>
</dbReference>
<feature type="compositionally biased region" description="Polar residues" evidence="2">
    <location>
        <begin position="104"/>
        <end position="115"/>
    </location>
</feature>
<sequence>MAAAIPPTQAPAAQEYGGDEINALILDPGSFTTRAGFAGEDTPKSVIPTSYVVTSSGEKLYGDNAIHLVRPGAEIANPYNADGIVEDWETAARLWEYSITSRLTGPRQTAPSKNGLNDPASKENQDGDGDVDMDAAVEETEEHERILSDNPLLMSEPAWNPSKAREKTIELAMEDWNVPAFFLAKTGQLAAYSQGKATALIVDVGHLNTSVTALYDGMVLRKASSHTPLAGSWLNTQLRLMFGSLSPAVPLNPYYAIASKQPVDAGAPSLATFQKFDTAPSASFRTFEEDRVLAAFKESIVTAWPGPNSLSSPTAPGGTVTNAETLKSLPPRPFEFPDGWNNVFGVERFKVAEGLFDASAAYSSTEHTAPTAEQTITSVIRRAVDAVDVDARPTLLNNVIITGAGSLIEKLPERIQSDLALKYPNPKVRVIANTSTAERRFGSWIGGSVLGSLGTFHQMWISKQEYDEFGASIVDKRCK</sequence>
<dbReference type="AlphaFoldDB" id="A0A6J3MAR8"/>
<gene>
    <name evidence="4" type="ORF">K489DRAFT_377659</name>
</gene>
<dbReference type="Gene3D" id="3.30.420.40">
    <property type="match status" value="3"/>
</dbReference>
<organism evidence="4">
    <name type="scientific">Dissoconium aciculare CBS 342.82</name>
    <dbReference type="NCBI Taxonomy" id="1314786"/>
    <lineage>
        <taxon>Eukaryota</taxon>
        <taxon>Fungi</taxon>
        <taxon>Dikarya</taxon>
        <taxon>Ascomycota</taxon>
        <taxon>Pezizomycotina</taxon>
        <taxon>Dothideomycetes</taxon>
        <taxon>Dothideomycetidae</taxon>
        <taxon>Mycosphaerellales</taxon>
        <taxon>Dissoconiaceae</taxon>
        <taxon>Dissoconium</taxon>
    </lineage>
</organism>
<accession>A0A6J3MAR8</accession>
<protein>
    <submittedName>
        <fullName evidence="4">Actin-related protein, ARP4 class</fullName>
    </submittedName>
</protein>
<reference evidence="4" key="1">
    <citation type="submission" date="2020-01" db="EMBL/GenBank/DDBJ databases">
        <authorList>
            <consortium name="DOE Joint Genome Institute"/>
            <person name="Haridas S."/>
            <person name="Albert R."/>
            <person name="Binder M."/>
            <person name="Bloem J."/>
            <person name="Labutti K."/>
            <person name="Salamov A."/>
            <person name="Andreopoulos B."/>
            <person name="Baker S.E."/>
            <person name="Barry K."/>
            <person name="Bills G."/>
            <person name="Bluhm B.H."/>
            <person name="Cannon C."/>
            <person name="Castanera R."/>
            <person name="Culley D.E."/>
            <person name="Daum C."/>
            <person name="Ezra D."/>
            <person name="Gonzalez J.B."/>
            <person name="Henrissat B."/>
            <person name="Kuo A."/>
            <person name="Liang C."/>
            <person name="Lipzen A."/>
            <person name="Lutzoni F."/>
            <person name="Magnuson J."/>
            <person name="Mondo S."/>
            <person name="Nolan M."/>
            <person name="Ohm R."/>
            <person name="Pangilinan J."/>
            <person name="Park H.-J."/>
            <person name="Ramirez L."/>
            <person name="Alfaro M."/>
            <person name="Sun H."/>
            <person name="Tritt A."/>
            <person name="Yoshinaga Y."/>
            <person name="Zwiers L.-H."/>
            <person name="Turgeon B.G."/>
            <person name="Goodwin S.B."/>
            <person name="Spatafora J.W."/>
            <person name="Crous P.W."/>
            <person name="Grigoriev I.V."/>
        </authorList>
    </citation>
    <scope>NUCLEOTIDE SEQUENCE</scope>
    <source>
        <strain evidence="4">CBS 342.82</strain>
    </source>
</reference>
<reference evidence="4" key="2">
    <citation type="submission" date="2020-04" db="EMBL/GenBank/DDBJ databases">
        <authorList>
            <consortium name="NCBI Genome Project"/>
        </authorList>
    </citation>
    <scope>NUCLEOTIDE SEQUENCE</scope>
    <source>
        <strain evidence="4">CBS 342.82</strain>
    </source>
</reference>
<dbReference type="GeneID" id="54362005"/>
<name>A0A6J3MAR8_9PEZI</name>
<keyword evidence="3" id="KW-1185">Reference proteome</keyword>
<evidence type="ECO:0000313" key="3">
    <source>
        <dbReference type="Proteomes" id="UP000504637"/>
    </source>
</evidence>
<feature type="region of interest" description="Disordered" evidence="2">
    <location>
        <begin position="104"/>
        <end position="131"/>
    </location>
</feature>
<proteinExistence type="inferred from homology"/>
<dbReference type="Pfam" id="PF00022">
    <property type="entry name" value="Actin"/>
    <property type="match status" value="1"/>
</dbReference>
<dbReference type="FunFam" id="3.30.420.40:FF:000058">
    <property type="entry name" value="Putative actin-related protein 5"/>
    <property type="match status" value="1"/>
</dbReference>
<evidence type="ECO:0000256" key="1">
    <source>
        <dbReference type="RuleBase" id="RU000487"/>
    </source>
</evidence>
<dbReference type="PANTHER" id="PTHR11937">
    <property type="entry name" value="ACTIN"/>
    <property type="match status" value="1"/>
</dbReference>
<dbReference type="InterPro" id="IPR004001">
    <property type="entry name" value="Actin_CS"/>
</dbReference>
<dbReference type="PROSITE" id="PS00432">
    <property type="entry name" value="ACTINS_2"/>
    <property type="match status" value="1"/>
</dbReference>